<dbReference type="PANTHER" id="PTHR12334:SF6">
    <property type="entry name" value="BAG FAMILY MOLECULAR CHAPERONE REGULATOR 2"/>
    <property type="match status" value="1"/>
</dbReference>
<gene>
    <name evidence="3" type="ORF">ElyMa_002681900</name>
</gene>
<sequence>MAEKDIESKKEDFNRTGFSDDSFLLISYLDEVDDRIENLRRRAQDLHQDRESLLTVLAQIKTDCSTNSMPVDESNDLLVTIERLKKRCEAVDVKVHTVRSPEQEHALSKVQSLIEDLERICILEEVDNDGEPVRNRAQCLLNACSSDAPSNGPIDYKFQGLILGCKMEDQKLVRHRLECLVNGRCHEDFVEAHIGQSLAKAEQKPRSELEKPTSCTNGSLS</sequence>
<dbReference type="EMBL" id="BMAT01005532">
    <property type="protein sequence ID" value="GFR95012.1"/>
    <property type="molecule type" value="Genomic_DNA"/>
</dbReference>
<proteinExistence type="predicted"/>
<evidence type="ECO:0000256" key="2">
    <source>
        <dbReference type="SAM" id="MobiDB-lite"/>
    </source>
</evidence>
<accession>A0AAV4HBY0</accession>
<dbReference type="AlphaFoldDB" id="A0AAV4HBY0"/>
<dbReference type="GO" id="GO:0050821">
    <property type="term" value="P:protein stabilization"/>
    <property type="evidence" value="ECO:0007669"/>
    <property type="project" value="TreeGrafter"/>
</dbReference>
<name>A0AAV4HBY0_9GAST</name>
<dbReference type="PANTHER" id="PTHR12334">
    <property type="entry name" value="BAG FAMILY MOLECULAR CHAPERONE REGULATOR 2"/>
    <property type="match status" value="1"/>
</dbReference>
<keyword evidence="1" id="KW-0175">Coiled coil</keyword>
<evidence type="ECO:0000256" key="1">
    <source>
        <dbReference type="SAM" id="Coils"/>
    </source>
</evidence>
<organism evidence="3 4">
    <name type="scientific">Elysia marginata</name>
    <dbReference type="NCBI Taxonomy" id="1093978"/>
    <lineage>
        <taxon>Eukaryota</taxon>
        <taxon>Metazoa</taxon>
        <taxon>Spiralia</taxon>
        <taxon>Lophotrochozoa</taxon>
        <taxon>Mollusca</taxon>
        <taxon>Gastropoda</taxon>
        <taxon>Heterobranchia</taxon>
        <taxon>Euthyneura</taxon>
        <taxon>Panpulmonata</taxon>
        <taxon>Sacoglossa</taxon>
        <taxon>Placobranchoidea</taxon>
        <taxon>Plakobranchidae</taxon>
        <taxon>Elysia</taxon>
    </lineage>
</organism>
<protein>
    <submittedName>
        <fullName evidence="3">BAG family molecular chaperone regulator 2</fullName>
    </submittedName>
</protein>
<comment type="caution">
    <text evidence="3">The sequence shown here is derived from an EMBL/GenBank/DDBJ whole genome shotgun (WGS) entry which is preliminary data.</text>
</comment>
<evidence type="ECO:0000313" key="3">
    <source>
        <dbReference type="EMBL" id="GFR95012.1"/>
    </source>
</evidence>
<feature type="compositionally biased region" description="Basic and acidic residues" evidence="2">
    <location>
        <begin position="201"/>
        <end position="211"/>
    </location>
</feature>
<dbReference type="GO" id="GO:0000774">
    <property type="term" value="F:adenyl-nucleotide exchange factor activity"/>
    <property type="evidence" value="ECO:0007669"/>
    <property type="project" value="InterPro"/>
</dbReference>
<feature type="region of interest" description="Disordered" evidence="2">
    <location>
        <begin position="200"/>
        <end position="221"/>
    </location>
</feature>
<dbReference type="GO" id="GO:0051087">
    <property type="term" value="F:protein-folding chaperone binding"/>
    <property type="evidence" value="ECO:0007669"/>
    <property type="project" value="InterPro"/>
</dbReference>
<feature type="coiled-coil region" evidence="1">
    <location>
        <begin position="29"/>
        <end position="56"/>
    </location>
</feature>
<evidence type="ECO:0000313" key="4">
    <source>
        <dbReference type="Proteomes" id="UP000762676"/>
    </source>
</evidence>
<dbReference type="InterPro" id="IPR037689">
    <property type="entry name" value="BAG2"/>
</dbReference>
<keyword evidence="4" id="KW-1185">Reference proteome</keyword>
<dbReference type="Gene3D" id="1.20.58.890">
    <property type="match status" value="1"/>
</dbReference>
<reference evidence="3 4" key="1">
    <citation type="journal article" date="2021" name="Elife">
        <title>Chloroplast acquisition without the gene transfer in kleptoplastic sea slugs, Plakobranchus ocellatus.</title>
        <authorList>
            <person name="Maeda T."/>
            <person name="Takahashi S."/>
            <person name="Yoshida T."/>
            <person name="Shimamura S."/>
            <person name="Takaki Y."/>
            <person name="Nagai Y."/>
            <person name="Toyoda A."/>
            <person name="Suzuki Y."/>
            <person name="Arimoto A."/>
            <person name="Ishii H."/>
            <person name="Satoh N."/>
            <person name="Nishiyama T."/>
            <person name="Hasebe M."/>
            <person name="Maruyama T."/>
            <person name="Minagawa J."/>
            <person name="Obokata J."/>
            <person name="Shigenobu S."/>
        </authorList>
    </citation>
    <scope>NUCLEOTIDE SEQUENCE [LARGE SCALE GENOMIC DNA]</scope>
</reference>
<dbReference type="Proteomes" id="UP000762676">
    <property type="component" value="Unassembled WGS sequence"/>
</dbReference>